<feature type="transmembrane region" description="Helical" evidence="8">
    <location>
        <begin position="115"/>
        <end position="132"/>
    </location>
</feature>
<evidence type="ECO:0000256" key="7">
    <source>
        <dbReference type="PIRNR" id="PIRNR016636"/>
    </source>
</evidence>
<dbReference type="PIRSF" id="PIRSF016636">
    <property type="entry name" value="AlgI_DltB"/>
    <property type="match status" value="1"/>
</dbReference>
<dbReference type="InterPro" id="IPR028362">
    <property type="entry name" value="AlgI"/>
</dbReference>
<dbReference type="PANTHER" id="PTHR13285:SF18">
    <property type="entry name" value="PROTEIN-CYSTEINE N-PALMITOYLTRANSFERASE RASP"/>
    <property type="match status" value="1"/>
</dbReference>
<evidence type="ECO:0000256" key="4">
    <source>
        <dbReference type="ARBA" id="ARBA00022692"/>
    </source>
</evidence>
<name>A0ABT6F6F1_9BACT</name>
<feature type="transmembrane region" description="Helical" evidence="8">
    <location>
        <begin position="152"/>
        <end position="171"/>
    </location>
</feature>
<feature type="transmembrane region" description="Helical" evidence="8">
    <location>
        <begin position="191"/>
        <end position="216"/>
    </location>
</feature>
<dbReference type="PIRSF" id="PIRSF500217">
    <property type="entry name" value="AlgI"/>
    <property type="match status" value="1"/>
</dbReference>
<reference evidence="9 10" key="1">
    <citation type="submission" date="2023-03" db="EMBL/GenBank/DDBJ databases">
        <title>Paludisphaera mucosa sp. nov. a novel planctomycete from northern fen.</title>
        <authorList>
            <person name="Ivanova A."/>
        </authorList>
    </citation>
    <scope>NUCLEOTIDE SEQUENCE [LARGE SCALE GENOMIC DNA]</scope>
    <source>
        <strain evidence="9 10">Pla2</strain>
    </source>
</reference>
<organism evidence="9 10">
    <name type="scientific">Paludisphaera mucosa</name>
    <dbReference type="NCBI Taxonomy" id="3030827"/>
    <lineage>
        <taxon>Bacteria</taxon>
        <taxon>Pseudomonadati</taxon>
        <taxon>Planctomycetota</taxon>
        <taxon>Planctomycetia</taxon>
        <taxon>Isosphaerales</taxon>
        <taxon>Isosphaeraceae</taxon>
        <taxon>Paludisphaera</taxon>
    </lineage>
</organism>
<evidence type="ECO:0000256" key="5">
    <source>
        <dbReference type="ARBA" id="ARBA00022989"/>
    </source>
</evidence>
<accession>A0ABT6F6F1</accession>
<dbReference type="EMBL" id="JARRAG010000001">
    <property type="protein sequence ID" value="MDG3002998.1"/>
    <property type="molecule type" value="Genomic_DNA"/>
</dbReference>
<keyword evidence="5 8" id="KW-1133">Transmembrane helix</keyword>
<keyword evidence="4 8" id="KW-0812">Transmembrane</keyword>
<keyword evidence="3 7" id="KW-1003">Cell membrane</keyword>
<comment type="similarity">
    <text evidence="2 7">Belongs to the membrane-bound acyltransferase family.</text>
</comment>
<comment type="caution">
    <text evidence="9">The sequence shown here is derived from an EMBL/GenBank/DDBJ whole genome shotgun (WGS) entry which is preliminary data.</text>
</comment>
<evidence type="ECO:0000256" key="1">
    <source>
        <dbReference type="ARBA" id="ARBA00004651"/>
    </source>
</evidence>
<dbReference type="InterPro" id="IPR024194">
    <property type="entry name" value="Ac/AlaTfrase_AlgI/DltB"/>
</dbReference>
<feature type="transmembrane region" description="Helical" evidence="8">
    <location>
        <begin position="444"/>
        <end position="464"/>
    </location>
</feature>
<evidence type="ECO:0000256" key="3">
    <source>
        <dbReference type="ARBA" id="ARBA00022475"/>
    </source>
</evidence>
<keyword evidence="6 7" id="KW-0472">Membrane</keyword>
<dbReference type="InterPro" id="IPR004299">
    <property type="entry name" value="MBOAT_fam"/>
</dbReference>
<feature type="transmembrane region" description="Helical" evidence="8">
    <location>
        <begin position="368"/>
        <end position="385"/>
    </location>
</feature>
<protein>
    <submittedName>
        <fullName evidence="9">MBOAT family protein</fullName>
    </submittedName>
</protein>
<keyword evidence="10" id="KW-1185">Reference proteome</keyword>
<proteinExistence type="inferred from homology"/>
<evidence type="ECO:0000313" key="10">
    <source>
        <dbReference type="Proteomes" id="UP001216907"/>
    </source>
</evidence>
<feature type="transmembrane region" description="Helical" evidence="8">
    <location>
        <begin position="78"/>
        <end position="95"/>
    </location>
</feature>
<dbReference type="Proteomes" id="UP001216907">
    <property type="component" value="Unassembled WGS sequence"/>
</dbReference>
<keyword evidence="7" id="KW-0808">Transferase</keyword>
<dbReference type="Pfam" id="PF03062">
    <property type="entry name" value="MBOAT"/>
    <property type="match status" value="1"/>
</dbReference>
<dbReference type="InterPro" id="IPR051085">
    <property type="entry name" value="MB_O-acyltransferase"/>
</dbReference>
<evidence type="ECO:0000256" key="6">
    <source>
        <dbReference type="ARBA" id="ARBA00023136"/>
    </source>
</evidence>
<evidence type="ECO:0000313" key="9">
    <source>
        <dbReference type="EMBL" id="MDG3002998.1"/>
    </source>
</evidence>
<comment type="subcellular location">
    <subcellularLocation>
        <location evidence="1">Cell membrane</location>
        <topology evidence="1">Multi-pass membrane protein</topology>
    </subcellularLocation>
</comment>
<sequence length="474" mass="54101">MLFNTYQFAYFFLLLFPAYWSLRRFPRLQNGLLLAAGYYFYACWNPKFLALLLLSTVMDYACGIWVDRAEDPRRRKVVVGLSMALNLGLLGYFKYYNFFAESLQAALAKLDVSVSLTQLNVVLPIGISFYTFQSMSYVIDVYRRDLKPTRDFIQFATFVSFFPHLVAGPIMRPTSLLPQVASPRRFHLTQFYEGVYLIFWGLVKKIVVADNLAVLVDSLFGRWQTLDGGTTLLAVYAFAFQIYGDFSGYTDIARGVAKCLGFELALNFNLPYFATSPKDFWNRWHISLSHWLRDYLYFPLGGGRGTKIMVYRNLMITMILGGLWHGAAWTYVFWGVYQGLLLVGHRIATPWLERIQPTDPVDARCWKALRIVVTFHLVCVGWLIFRADSMEQVLGMLSAVASRPAIPAAASLVPVLVIVLPLMLVQSCQYLSKELAFIARTPWYVRSGFYTACFYALVLGGAFGGGKQFIYFQF</sequence>
<evidence type="ECO:0000256" key="8">
    <source>
        <dbReference type="SAM" id="Phobius"/>
    </source>
</evidence>
<gene>
    <name evidence="9" type="ORF">PZE19_04405</name>
</gene>
<feature type="transmembrane region" description="Helical" evidence="8">
    <location>
        <begin position="405"/>
        <end position="424"/>
    </location>
</feature>
<dbReference type="PANTHER" id="PTHR13285">
    <property type="entry name" value="ACYLTRANSFERASE"/>
    <property type="match status" value="1"/>
</dbReference>
<dbReference type="RefSeq" id="WP_277859357.1">
    <property type="nucleotide sequence ID" value="NZ_JARRAG010000001.1"/>
</dbReference>
<evidence type="ECO:0000256" key="2">
    <source>
        <dbReference type="ARBA" id="ARBA00010323"/>
    </source>
</evidence>
<feature type="transmembrane region" description="Helical" evidence="8">
    <location>
        <begin position="314"/>
        <end position="334"/>
    </location>
</feature>
<keyword evidence="7" id="KW-0012">Acyltransferase</keyword>